<organism evidence="1">
    <name type="scientific">Akkermansia muciniphila</name>
    <dbReference type="NCBI Taxonomy" id="239935"/>
    <lineage>
        <taxon>Bacteria</taxon>
        <taxon>Pseudomonadati</taxon>
        <taxon>Verrucomicrobiota</taxon>
        <taxon>Verrucomicrobiia</taxon>
        <taxon>Verrucomicrobiales</taxon>
        <taxon>Akkermansiaceae</taxon>
        <taxon>Akkermansia</taxon>
    </lineage>
</organism>
<proteinExistence type="predicted"/>
<dbReference type="AlphaFoldDB" id="A0A6N2RU78"/>
<dbReference type="EMBL" id="CACRSS010000002">
    <property type="protein sequence ID" value="VYS84386.1"/>
    <property type="molecule type" value="Genomic_DNA"/>
</dbReference>
<gene>
    <name evidence="1" type="ORF">AMLFYP55_01812</name>
</gene>
<reference evidence="1" key="1">
    <citation type="submission" date="2019-11" db="EMBL/GenBank/DDBJ databases">
        <authorList>
            <person name="Feng L."/>
        </authorList>
    </citation>
    <scope>NUCLEOTIDE SEQUENCE</scope>
    <source>
        <strain evidence="1">AMuciniphilaLFYP55</strain>
    </source>
</reference>
<name>A0A6N2RU78_9BACT</name>
<accession>A0A6N2RU78</accession>
<sequence>MNRISISRSFFKFFSWFQRLIVNCRIGQEDIAYIADIFPMSQCFKSYSSS</sequence>
<protein>
    <submittedName>
        <fullName evidence="1">Uncharacterized protein</fullName>
    </submittedName>
</protein>
<evidence type="ECO:0000313" key="1">
    <source>
        <dbReference type="EMBL" id="VYS84386.1"/>
    </source>
</evidence>